<dbReference type="Gene3D" id="2.60.40.1120">
    <property type="entry name" value="Carboxypeptidase-like, regulatory domain"/>
    <property type="match status" value="2"/>
</dbReference>
<dbReference type="InterPro" id="IPR036259">
    <property type="entry name" value="MFS_trans_sf"/>
</dbReference>
<evidence type="ECO:0000256" key="6">
    <source>
        <dbReference type="SAM" id="MobiDB-lite"/>
    </source>
</evidence>
<dbReference type="Proteomes" id="UP000199494">
    <property type="component" value="Unassembled WGS sequence"/>
</dbReference>
<feature type="transmembrane region" description="Helical" evidence="7">
    <location>
        <begin position="57"/>
        <end position="74"/>
    </location>
</feature>
<evidence type="ECO:0000256" key="2">
    <source>
        <dbReference type="ARBA" id="ARBA00022448"/>
    </source>
</evidence>
<dbReference type="AlphaFoldDB" id="A0A1G6W1F4"/>
<proteinExistence type="predicted"/>
<feature type="transmembrane region" description="Helical" evidence="7">
    <location>
        <begin position="18"/>
        <end position="37"/>
    </location>
</feature>
<evidence type="ECO:0000256" key="5">
    <source>
        <dbReference type="ARBA" id="ARBA00023136"/>
    </source>
</evidence>
<dbReference type="PANTHER" id="PTHR42718:SF9">
    <property type="entry name" value="MAJOR FACILITATOR SUPERFAMILY MULTIDRUG TRANSPORTER MFSC"/>
    <property type="match status" value="1"/>
</dbReference>
<feature type="transmembrane region" description="Helical" evidence="7">
    <location>
        <begin position="142"/>
        <end position="164"/>
    </location>
</feature>
<dbReference type="CDD" id="cd17504">
    <property type="entry name" value="MFS_MMR_MDR_like"/>
    <property type="match status" value="1"/>
</dbReference>
<dbReference type="Gene3D" id="1.20.1720.10">
    <property type="entry name" value="Multidrug resistance protein D"/>
    <property type="match status" value="1"/>
</dbReference>
<feature type="transmembrane region" description="Helical" evidence="7">
    <location>
        <begin position="234"/>
        <end position="252"/>
    </location>
</feature>
<keyword evidence="4 7" id="KW-1133">Transmembrane helix</keyword>
<dbReference type="InterPro" id="IPR020846">
    <property type="entry name" value="MFS_dom"/>
</dbReference>
<feature type="transmembrane region" description="Helical" evidence="7">
    <location>
        <begin position="415"/>
        <end position="437"/>
    </location>
</feature>
<feature type="region of interest" description="Disordered" evidence="6">
    <location>
        <begin position="470"/>
        <end position="491"/>
    </location>
</feature>
<feature type="transmembrane region" description="Helical" evidence="7">
    <location>
        <begin position="113"/>
        <end position="130"/>
    </location>
</feature>
<evidence type="ECO:0000313" key="9">
    <source>
        <dbReference type="Proteomes" id="UP000199494"/>
    </source>
</evidence>
<keyword evidence="5 7" id="KW-0472">Membrane</keyword>
<keyword evidence="2" id="KW-0813">Transport</keyword>
<feature type="transmembrane region" description="Helical" evidence="7">
    <location>
        <begin position="203"/>
        <end position="222"/>
    </location>
</feature>
<name>A0A1G6W1F4_9PSEU</name>
<evidence type="ECO:0000256" key="1">
    <source>
        <dbReference type="ARBA" id="ARBA00004651"/>
    </source>
</evidence>
<feature type="transmembrane region" description="Helical" evidence="7">
    <location>
        <begin position="342"/>
        <end position="362"/>
    </location>
</feature>
<feature type="transmembrane region" description="Helical" evidence="7">
    <location>
        <begin position="308"/>
        <end position="330"/>
    </location>
</feature>
<dbReference type="STRING" id="530584.SAMN05421630_11090"/>
<dbReference type="EMBL" id="FMZE01000010">
    <property type="protein sequence ID" value="SDD58876.1"/>
    <property type="molecule type" value="Genomic_DNA"/>
</dbReference>
<sequence length="650" mass="65475">MTHAVDGVPEPPKVRPGAVVAVLASGGIVVSLMQTLVIPLVPKLPSLLGATPADTSWAITATLLAAAVATPTVGRLGDMYGKRRMLLFSLLMLIAGSVLCAMSDTLAPMVAGRTLQGLAAGVIPLGISIMRDELPPERLGGATALMSASLGVGGALGLPAAAFIAEKADWHMLFWGSAGLGAIAAALVLGVVPESKVRTGGRFDFPGALGLSIALLCLLLAISKGADWGWGSELTLGLLGGAVVVLLVWGWWELRTRQPLVDLRTTARRQVLLTNIASIVFGFAMFAMSLVLPQLLQAPEATGYGMGQTILAAGLVMAPNGLVMMAMAPVSARISRTMGPKVTLMTGAVVVAAGYALTLVLMSEIWQLVIASSIIGAGIGLAYGAMPALVMGAVPVSETAAANSLNTLMRSIGTSVSSAVAGVILASMTMTVGGTAVPSRDGFQVVLVIAAVASLAALVVASFLPGRKKPAPAEVEQEPAPAGSLTGTMRGTGGGGIDGGVVTVTGPDGRQISRTRSGADGGFAVTGLRSGSYTVVATAKGFEPEAASIALNGSGVARDFTLTATGRIHGRVTAPDGTGLASATVTVTGAHGEQVSSVVTGSDGRYELRGLPSGEYTVVTSLYAPSVRQVSLTGEGQVTVDLDLTGTAPA</sequence>
<dbReference type="SUPFAM" id="SSF103473">
    <property type="entry name" value="MFS general substrate transporter"/>
    <property type="match status" value="1"/>
</dbReference>
<protein>
    <submittedName>
        <fullName evidence="8">Drug resistance transporter, EmrB/QacA subfamily</fullName>
    </submittedName>
</protein>
<dbReference type="Pfam" id="PF13620">
    <property type="entry name" value="CarboxypepD_reg"/>
    <property type="match status" value="2"/>
</dbReference>
<dbReference type="InterPro" id="IPR011701">
    <property type="entry name" value="MFS"/>
</dbReference>
<dbReference type="PROSITE" id="PS50850">
    <property type="entry name" value="MFS"/>
    <property type="match status" value="1"/>
</dbReference>
<evidence type="ECO:0000313" key="8">
    <source>
        <dbReference type="EMBL" id="SDD58876.1"/>
    </source>
</evidence>
<dbReference type="Pfam" id="PF07690">
    <property type="entry name" value="MFS_1"/>
    <property type="match status" value="1"/>
</dbReference>
<dbReference type="GO" id="GO:0005886">
    <property type="term" value="C:plasma membrane"/>
    <property type="evidence" value="ECO:0007669"/>
    <property type="project" value="UniProtKB-SubCell"/>
</dbReference>
<feature type="transmembrane region" description="Helical" evidence="7">
    <location>
        <begin position="272"/>
        <end position="296"/>
    </location>
</feature>
<feature type="transmembrane region" description="Helical" evidence="7">
    <location>
        <begin position="368"/>
        <end position="394"/>
    </location>
</feature>
<evidence type="ECO:0000256" key="4">
    <source>
        <dbReference type="ARBA" id="ARBA00022989"/>
    </source>
</evidence>
<dbReference type="GO" id="GO:0022857">
    <property type="term" value="F:transmembrane transporter activity"/>
    <property type="evidence" value="ECO:0007669"/>
    <property type="project" value="InterPro"/>
</dbReference>
<feature type="transmembrane region" description="Helical" evidence="7">
    <location>
        <begin position="170"/>
        <end position="191"/>
    </location>
</feature>
<evidence type="ECO:0000256" key="7">
    <source>
        <dbReference type="SAM" id="Phobius"/>
    </source>
</evidence>
<reference evidence="8 9" key="1">
    <citation type="submission" date="2016-10" db="EMBL/GenBank/DDBJ databases">
        <authorList>
            <person name="de Groot N.N."/>
        </authorList>
    </citation>
    <scope>NUCLEOTIDE SEQUENCE [LARGE SCALE GENOMIC DNA]</scope>
    <source>
        <strain evidence="8 9">CGMCC 4.5506</strain>
    </source>
</reference>
<feature type="transmembrane region" description="Helical" evidence="7">
    <location>
        <begin position="86"/>
        <end position="107"/>
    </location>
</feature>
<keyword evidence="3 7" id="KW-0812">Transmembrane</keyword>
<feature type="compositionally biased region" description="Low complexity" evidence="6">
    <location>
        <begin position="472"/>
        <end position="489"/>
    </location>
</feature>
<comment type="subcellular location">
    <subcellularLocation>
        <location evidence="1">Cell membrane</location>
        <topology evidence="1">Multi-pass membrane protein</topology>
    </subcellularLocation>
</comment>
<keyword evidence="9" id="KW-1185">Reference proteome</keyword>
<dbReference type="SUPFAM" id="SSF49464">
    <property type="entry name" value="Carboxypeptidase regulatory domain-like"/>
    <property type="match status" value="2"/>
</dbReference>
<dbReference type="PANTHER" id="PTHR42718">
    <property type="entry name" value="MAJOR FACILITATOR SUPERFAMILY MULTIDRUG TRANSPORTER MFSC"/>
    <property type="match status" value="1"/>
</dbReference>
<accession>A0A1G6W1F4</accession>
<dbReference type="Gene3D" id="1.20.1250.20">
    <property type="entry name" value="MFS general substrate transporter like domains"/>
    <property type="match status" value="1"/>
</dbReference>
<dbReference type="OrthoDB" id="4484751at2"/>
<feature type="transmembrane region" description="Helical" evidence="7">
    <location>
        <begin position="443"/>
        <end position="464"/>
    </location>
</feature>
<gene>
    <name evidence="8" type="ORF">SAMN05421630_11090</name>
</gene>
<evidence type="ECO:0000256" key="3">
    <source>
        <dbReference type="ARBA" id="ARBA00022692"/>
    </source>
</evidence>
<dbReference type="InterPro" id="IPR008969">
    <property type="entry name" value="CarboxyPept-like_regulatory"/>
</dbReference>
<organism evidence="8 9">
    <name type="scientific">Prauserella marina</name>
    <dbReference type="NCBI Taxonomy" id="530584"/>
    <lineage>
        <taxon>Bacteria</taxon>
        <taxon>Bacillati</taxon>
        <taxon>Actinomycetota</taxon>
        <taxon>Actinomycetes</taxon>
        <taxon>Pseudonocardiales</taxon>
        <taxon>Pseudonocardiaceae</taxon>
        <taxon>Prauserella</taxon>
    </lineage>
</organism>